<protein>
    <recommendedName>
        <fullName evidence="2">Secretion system C-terminal sorting domain-containing protein</fullName>
    </recommendedName>
</protein>
<sequence>MTIVSTFIETSFDMKKFYAFCLLLFSITMYAQPTIGEPTDLVACDLNGQGFATFDLSSNNPSVLGSLNPADYTVSYHFDQGTLEAGLALPNVYLNEVPFEQVIYVKVTENMDTDNYAMATFSLIANPAPTLAEYEYLVAYDDNNDGIATFDLTTIEPVVLEPLEEPLLYNISYYTTYADASAGTGAIASPQAYVSSGSTIYYRVQNDTTGCYTIGSTELVVLPEGYETEEPEGETIQTFIEGQTLEDLEVEGENVQWYENETETVPLPLTTVLVNGTTYYASQTVYNIESTNRLAVTVNLVLSVADNQLTSLSYYPNPVKDVFTISNTNPIEAVSVVNTLGQQVVSKTINNTNATVDFSLLNSGIYFVQLSSGGSQKTIKVVKE</sequence>
<proteinExistence type="predicted"/>
<gene>
    <name evidence="3" type="ORF">Q766_13795</name>
</gene>
<reference evidence="3 4" key="1">
    <citation type="submission" date="2013-09" db="EMBL/GenBank/DDBJ databases">
        <authorList>
            <person name="Zeng Z."/>
            <person name="Chen C."/>
        </authorList>
    </citation>
    <scope>NUCLEOTIDE SEQUENCE [LARGE SCALE GENOMIC DNA]</scope>
    <source>
        <strain evidence="3 4">WB 4.1-42</strain>
    </source>
</reference>
<keyword evidence="4" id="KW-1185">Reference proteome</keyword>
<dbReference type="Pfam" id="PF18962">
    <property type="entry name" value="Por_Secre_tail"/>
    <property type="match status" value="1"/>
</dbReference>
<dbReference type="eggNOG" id="COG3291">
    <property type="taxonomic scope" value="Bacteria"/>
</dbReference>
<evidence type="ECO:0000259" key="2">
    <source>
        <dbReference type="Pfam" id="PF18962"/>
    </source>
</evidence>
<evidence type="ECO:0000256" key="1">
    <source>
        <dbReference type="ARBA" id="ARBA00022729"/>
    </source>
</evidence>
<dbReference type="AlphaFoldDB" id="A0A0A2MKZ5"/>
<accession>A0A0A2MKZ5</accession>
<dbReference type="eggNOG" id="COG4935">
    <property type="taxonomic scope" value="Bacteria"/>
</dbReference>
<keyword evidence="1" id="KW-0732">Signal</keyword>
<evidence type="ECO:0000313" key="4">
    <source>
        <dbReference type="Proteomes" id="UP000030111"/>
    </source>
</evidence>
<dbReference type="STRING" id="1121898.GCA_000422725_02889"/>
<name>A0A0A2MKZ5_9FLAO</name>
<comment type="caution">
    <text evidence="3">The sequence shown here is derived from an EMBL/GenBank/DDBJ whole genome shotgun (WGS) entry which is preliminary data.</text>
</comment>
<dbReference type="EMBL" id="JRLY01000011">
    <property type="protein sequence ID" value="KGO92226.1"/>
    <property type="molecule type" value="Genomic_DNA"/>
</dbReference>
<organism evidence="3 4">
    <name type="scientific">Flavobacterium subsaxonicum WB 4.1-42 = DSM 21790</name>
    <dbReference type="NCBI Taxonomy" id="1121898"/>
    <lineage>
        <taxon>Bacteria</taxon>
        <taxon>Pseudomonadati</taxon>
        <taxon>Bacteroidota</taxon>
        <taxon>Flavobacteriia</taxon>
        <taxon>Flavobacteriales</taxon>
        <taxon>Flavobacteriaceae</taxon>
        <taxon>Flavobacterium</taxon>
    </lineage>
</organism>
<dbReference type="Proteomes" id="UP000030111">
    <property type="component" value="Unassembled WGS sequence"/>
</dbReference>
<evidence type="ECO:0000313" key="3">
    <source>
        <dbReference type="EMBL" id="KGO92226.1"/>
    </source>
</evidence>
<feature type="domain" description="Secretion system C-terminal sorting" evidence="2">
    <location>
        <begin position="315"/>
        <end position="381"/>
    </location>
</feature>
<dbReference type="NCBIfam" id="TIGR04183">
    <property type="entry name" value="Por_Secre_tail"/>
    <property type="match status" value="1"/>
</dbReference>
<dbReference type="InterPro" id="IPR026444">
    <property type="entry name" value="Secre_tail"/>
</dbReference>